<name>A0A8K0S0G1_9HYPO</name>
<dbReference type="AlphaFoldDB" id="A0A8K0S0G1"/>
<dbReference type="Proteomes" id="UP000813427">
    <property type="component" value="Unassembled WGS sequence"/>
</dbReference>
<dbReference type="EMBL" id="JAGPXF010000004">
    <property type="protein sequence ID" value="KAH7246730.1"/>
    <property type="molecule type" value="Genomic_DNA"/>
</dbReference>
<protein>
    <recommendedName>
        <fullName evidence="4">SnoaL-like domain-containing protein</fullName>
    </recommendedName>
</protein>
<evidence type="ECO:0000256" key="1">
    <source>
        <dbReference type="SAM" id="MobiDB-lite"/>
    </source>
</evidence>
<accession>A0A8K0S0G1</accession>
<dbReference type="SUPFAM" id="SSF54427">
    <property type="entry name" value="NTF2-like"/>
    <property type="match status" value="2"/>
</dbReference>
<feature type="region of interest" description="Disordered" evidence="1">
    <location>
        <begin position="35"/>
        <end position="56"/>
    </location>
</feature>
<dbReference type="InterPro" id="IPR032710">
    <property type="entry name" value="NTF2-like_dom_sf"/>
</dbReference>
<dbReference type="OrthoDB" id="5398185at2759"/>
<evidence type="ECO:0000313" key="2">
    <source>
        <dbReference type="EMBL" id="KAH7246730.1"/>
    </source>
</evidence>
<proteinExistence type="predicted"/>
<comment type="caution">
    <text evidence="2">The sequence shown here is derived from an EMBL/GenBank/DDBJ whole genome shotgun (WGS) entry which is preliminary data.</text>
</comment>
<reference evidence="2" key="1">
    <citation type="journal article" date="2021" name="Nat. Commun.">
        <title>Genetic determinants of endophytism in the Arabidopsis root mycobiome.</title>
        <authorList>
            <person name="Mesny F."/>
            <person name="Miyauchi S."/>
            <person name="Thiergart T."/>
            <person name="Pickel B."/>
            <person name="Atanasova L."/>
            <person name="Karlsson M."/>
            <person name="Huettel B."/>
            <person name="Barry K.W."/>
            <person name="Haridas S."/>
            <person name="Chen C."/>
            <person name="Bauer D."/>
            <person name="Andreopoulos W."/>
            <person name="Pangilinan J."/>
            <person name="LaButti K."/>
            <person name="Riley R."/>
            <person name="Lipzen A."/>
            <person name="Clum A."/>
            <person name="Drula E."/>
            <person name="Henrissat B."/>
            <person name="Kohler A."/>
            <person name="Grigoriev I.V."/>
            <person name="Martin F.M."/>
            <person name="Hacquard S."/>
        </authorList>
    </citation>
    <scope>NUCLEOTIDE SEQUENCE</scope>
    <source>
        <strain evidence="2">MPI-SDFR-AT-0068</strain>
    </source>
</reference>
<dbReference type="InterPro" id="IPR009959">
    <property type="entry name" value="Cyclase_SnoaL-like"/>
</dbReference>
<sequence length="340" mass="37653">MMLVTTFVQLLGVFGIVNSCFVALSPYQIRQIGANSSKTKRGTPIPPTSSNGSPWTAEQNMRQMQSADDAFIGKDLAHFHHHPNATMYLDVVTHNRNYTVLFGEGDWTVALTRATGVNDGPINTLDGKLSPPTFRTVNPTIMTITRWSEGQMMEEYLWQDPLIWYRQLGFLPVRPAKDLPEIGQNPLLGKPAPESPAANKQGVLVSDTALNAGKFDARSLRLSTNATVYGFNDEGLNVDGWLKQLRVLKKAFPDLRINNKPHRQLIAQGEWTATIGMLSGTHKGALQLPVYLASEPVAATGKTFELLHYTICRWRDGHIVEMRVNIDWFGIIGALGISLS</sequence>
<keyword evidence="3" id="KW-1185">Reference proteome</keyword>
<gene>
    <name evidence="2" type="ORF">BKA59DRAFT_493800</name>
</gene>
<dbReference type="GO" id="GO:0030638">
    <property type="term" value="P:polyketide metabolic process"/>
    <property type="evidence" value="ECO:0007669"/>
    <property type="project" value="InterPro"/>
</dbReference>
<evidence type="ECO:0000313" key="3">
    <source>
        <dbReference type="Proteomes" id="UP000813427"/>
    </source>
</evidence>
<organism evidence="2 3">
    <name type="scientific">Fusarium tricinctum</name>
    <dbReference type="NCBI Taxonomy" id="61284"/>
    <lineage>
        <taxon>Eukaryota</taxon>
        <taxon>Fungi</taxon>
        <taxon>Dikarya</taxon>
        <taxon>Ascomycota</taxon>
        <taxon>Pezizomycotina</taxon>
        <taxon>Sordariomycetes</taxon>
        <taxon>Hypocreomycetidae</taxon>
        <taxon>Hypocreales</taxon>
        <taxon>Nectriaceae</taxon>
        <taxon>Fusarium</taxon>
        <taxon>Fusarium tricinctum species complex</taxon>
    </lineage>
</organism>
<evidence type="ECO:0008006" key="4">
    <source>
        <dbReference type="Google" id="ProtNLM"/>
    </source>
</evidence>
<dbReference type="Gene3D" id="3.10.450.50">
    <property type="match status" value="2"/>
</dbReference>
<dbReference type="Pfam" id="PF07366">
    <property type="entry name" value="SnoaL"/>
    <property type="match status" value="1"/>
</dbReference>